<keyword evidence="2" id="KW-1185">Reference proteome</keyword>
<accession>A0A402CIX9</accession>
<evidence type="ECO:0000313" key="1">
    <source>
        <dbReference type="EMBL" id="GCE43581.1"/>
    </source>
</evidence>
<dbReference type="Proteomes" id="UP000287519">
    <property type="component" value="Unassembled WGS sequence"/>
</dbReference>
<organism evidence="1 2">
    <name type="scientific">Rhodococcus wratislaviensis</name>
    <name type="common">Tsukamurella wratislaviensis</name>
    <dbReference type="NCBI Taxonomy" id="44752"/>
    <lineage>
        <taxon>Bacteria</taxon>
        <taxon>Bacillati</taxon>
        <taxon>Actinomycetota</taxon>
        <taxon>Actinomycetes</taxon>
        <taxon>Mycobacteriales</taxon>
        <taxon>Nocardiaceae</taxon>
        <taxon>Rhodococcus</taxon>
    </lineage>
</organism>
<evidence type="ECO:0000313" key="2">
    <source>
        <dbReference type="Proteomes" id="UP000287519"/>
    </source>
</evidence>
<proteinExistence type="predicted"/>
<protein>
    <submittedName>
        <fullName evidence="1">Uncharacterized protein</fullName>
    </submittedName>
</protein>
<name>A0A402CIX9_RHOWR</name>
<sequence length="49" mass="5416">MLVQRSTNRRFDCSQINRNHDAPSDVTGAGRPAVVTLTNRDHHGDAVTQ</sequence>
<gene>
    <name evidence="1" type="ORF">Rhow_007811</name>
</gene>
<dbReference type="EMBL" id="BHYM01000079">
    <property type="protein sequence ID" value="GCE43581.1"/>
    <property type="molecule type" value="Genomic_DNA"/>
</dbReference>
<comment type="caution">
    <text evidence="1">The sequence shown here is derived from an EMBL/GenBank/DDBJ whole genome shotgun (WGS) entry which is preliminary data.</text>
</comment>
<reference evidence="1 2" key="1">
    <citation type="submission" date="2018-11" db="EMBL/GenBank/DDBJ databases">
        <title>Microbial catabolism of amino acid.</title>
        <authorList>
            <person name="Hibi M."/>
            <person name="Ogawa J."/>
        </authorList>
    </citation>
    <scope>NUCLEOTIDE SEQUENCE [LARGE SCALE GENOMIC DNA]</scope>
    <source>
        <strain evidence="1 2">C31-06</strain>
    </source>
</reference>
<dbReference type="AlphaFoldDB" id="A0A402CIX9"/>